<evidence type="ECO:0000313" key="7">
    <source>
        <dbReference type="Proteomes" id="UP000289411"/>
    </source>
</evidence>
<dbReference type="Pfam" id="PF13407">
    <property type="entry name" value="Peripla_BP_4"/>
    <property type="match status" value="1"/>
</dbReference>
<dbReference type="PANTHER" id="PTHR46847:SF1">
    <property type="entry name" value="D-ALLOSE-BINDING PERIPLASMIC PROTEIN-RELATED"/>
    <property type="match status" value="1"/>
</dbReference>
<dbReference type="Proteomes" id="UP000289411">
    <property type="component" value="Unassembled WGS sequence"/>
</dbReference>
<dbReference type="GO" id="GO:0030246">
    <property type="term" value="F:carbohydrate binding"/>
    <property type="evidence" value="ECO:0007669"/>
    <property type="project" value="UniProtKB-ARBA"/>
</dbReference>
<dbReference type="EMBL" id="QYBC01000043">
    <property type="protein sequence ID" value="RYB01394.1"/>
    <property type="molecule type" value="Genomic_DNA"/>
</dbReference>
<comment type="caution">
    <text evidence="6">The sequence shown here is derived from an EMBL/GenBank/DDBJ whole genome shotgun (WGS) entry which is preliminary data.</text>
</comment>
<dbReference type="PROSITE" id="PS51257">
    <property type="entry name" value="PROKAR_LIPOPROTEIN"/>
    <property type="match status" value="1"/>
</dbReference>
<evidence type="ECO:0000313" key="6">
    <source>
        <dbReference type="EMBL" id="RYB01394.1"/>
    </source>
</evidence>
<proteinExistence type="inferred from homology"/>
<feature type="signal peptide" evidence="4">
    <location>
        <begin position="1"/>
        <end position="24"/>
    </location>
</feature>
<evidence type="ECO:0000256" key="4">
    <source>
        <dbReference type="SAM" id="SignalP"/>
    </source>
</evidence>
<accession>A0A4Q2R7D3</accession>
<dbReference type="InterPro" id="IPR028082">
    <property type="entry name" value="Peripla_BP_I"/>
</dbReference>
<dbReference type="AlphaFoldDB" id="A0A4Q2R7D3"/>
<feature type="domain" description="Periplasmic binding protein" evidence="5">
    <location>
        <begin position="27"/>
        <end position="284"/>
    </location>
</feature>
<dbReference type="CDD" id="cd06301">
    <property type="entry name" value="PBP1_rhizopine_binding-like"/>
    <property type="match status" value="1"/>
</dbReference>
<sequence length="308" mass="32244">MMRVKTRVIGMACAAALGCGSAHATTIGASIPHFDENFLTLIVSAMKVEAQKTGTTVEFEDAAGDTDRQLSQVQNFVSQHVDAIVVNAVDSSATGKMTEAATAAHIPIVYVNRGPDAATLPPGVSFVSSDEHVSGRLQGEALARLLGGKGNVVIMEGELSDHATRLRTEGVEKVVAAHPDMKVIAVQPAEYSRSKAIDLMNNWLSTGDHIDAVAANNDEMAIGAILALQAAHLDPKSVVVAGVDATPDGLAEMAKGRLAVTVFQDAKSQGRVAVDTALGMARGEAVPSHVDVPFELVKPDNMKDYVGR</sequence>
<evidence type="ECO:0000256" key="2">
    <source>
        <dbReference type="ARBA" id="ARBA00007639"/>
    </source>
</evidence>
<dbReference type="OrthoDB" id="250606at2"/>
<dbReference type="GO" id="GO:0030313">
    <property type="term" value="C:cell envelope"/>
    <property type="evidence" value="ECO:0007669"/>
    <property type="project" value="UniProtKB-SubCell"/>
</dbReference>
<organism evidence="6 7">
    <name type="scientific">Lichenibacterium ramalinae</name>
    <dbReference type="NCBI Taxonomy" id="2316527"/>
    <lineage>
        <taxon>Bacteria</taxon>
        <taxon>Pseudomonadati</taxon>
        <taxon>Pseudomonadota</taxon>
        <taxon>Alphaproteobacteria</taxon>
        <taxon>Hyphomicrobiales</taxon>
        <taxon>Lichenihabitantaceae</taxon>
        <taxon>Lichenibacterium</taxon>
    </lineage>
</organism>
<dbReference type="SUPFAM" id="SSF53822">
    <property type="entry name" value="Periplasmic binding protein-like I"/>
    <property type="match status" value="1"/>
</dbReference>
<evidence type="ECO:0000256" key="1">
    <source>
        <dbReference type="ARBA" id="ARBA00004196"/>
    </source>
</evidence>
<evidence type="ECO:0000259" key="5">
    <source>
        <dbReference type="Pfam" id="PF13407"/>
    </source>
</evidence>
<dbReference type="InterPro" id="IPR025997">
    <property type="entry name" value="SBP_2_dom"/>
</dbReference>
<comment type="similarity">
    <text evidence="2">Belongs to the bacterial solute-binding protein 2 family.</text>
</comment>
<name>A0A4Q2R7D3_9HYPH</name>
<gene>
    <name evidence="6" type="ORF">D3272_26390</name>
</gene>
<dbReference type="Gene3D" id="3.40.50.2300">
    <property type="match status" value="2"/>
</dbReference>
<feature type="chain" id="PRO_5020829507" evidence="4">
    <location>
        <begin position="25"/>
        <end position="308"/>
    </location>
</feature>
<protein>
    <submittedName>
        <fullName evidence="6">Sugar ABC transporter substrate-binding protein</fullName>
    </submittedName>
</protein>
<comment type="subcellular location">
    <subcellularLocation>
        <location evidence="1">Cell envelope</location>
    </subcellularLocation>
</comment>
<evidence type="ECO:0000256" key="3">
    <source>
        <dbReference type="ARBA" id="ARBA00022729"/>
    </source>
</evidence>
<reference evidence="6 7" key="2">
    <citation type="submission" date="2019-02" db="EMBL/GenBank/DDBJ databases">
        <title>'Lichenibacterium ramalinii' gen. nov. sp. nov., 'Lichenibacterium minor' gen. nov. sp. nov.</title>
        <authorList>
            <person name="Pankratov T."/>
        </authorList>
    </citation>
    <scope>NUCLEOTIDE SEQUENCE [LARGE SCALE GENOMIC DNA]</scope>
    <source>
        <strain evidence="6 7">RmlP001</strain>
    </source>
</reference>
<keyword evidence="3 4" id="KW-0732">Signal</keyword>
<keyword evidence="7" id="KW-1185">Reference proteome</keyword>
<dbReference type="PANTHER" id="PTHR46847">
    <property type="entry name" value="D-ALLOSE-BINDING PERIPLASMIC PROTEIN-RELATED"/>
    <property type="match status" value="1"/>
</dbReference>
<reference evidence="6 7" key="1">
    <citation type="submission" date="2018-09" db="EMBL/GenBank/DDBJ databases">
        <authorList>
            <person name="Grouzdev D.S."/>
            <person name="Krutkina M.S."/>
        </authorList>
    </citation>
    <scope>NUCLEOTIDE SEQUENCE [LARGE SCALE GENOMIC DNA]</scope>
    <source>
        <strain evidence="6 7">RmlP001</strain>
    </source>
</reference>